<dbReference type="Proteomes" id="UP000323225">
    <property type="component" value="Unassembled WGS sequence"/>
</dbReference>
<sequence>MSESNKITFKLFTRPHSHLQPVLNSTAPTMEKAIASFRSWYKKYGVNCDTMLTFVVVPVDEKGNSDWSKANGWDTTGGGDNLTTRYYPEKMS</sequence>
<name>A0A5Q6PD28_VIBCL</name>
<gene>
    <name evidence="1" type="ORF">F0M16_21430</name>
</gene>
<evidence type="ECO:0000313" key="2">
    <source>
        <dbReference type="Proteomes" id="UP000323225"/>
    </source>
</evidence>
<reference evidence="1 2" key="1">
    <citation type="submission" date="2019-09" db="EMBL/GenBank/DDBJ databases">
        <authorList>
            <person name="Kritzky A."/>
            <person name="Schelkanova E.Y."/>
            <person name="Alkhova Z.V."/>
            <person name="Smirnova N.I."/>
        </authorList>
    </citation>
    <scope>NUCLEOTIDE SEQUENCE [LARGE SCALE GENOMIC DNA]</scope>
    <source>
        <strain evidence="1 2">M1526</strain>
    </source>
</reference>
<proteinExistence type="predicted"/>
<comment type="caution">
    <text evidence="1">The sequence shown here is derived from an EMBL/GenBank/DDBJ whole genome shotgun (WGS) entry which is preliminary data.</text>
</comment>
<accession>A0A5Q6PD28</accession>
<evidence type="ECO:0000313" key="1">
    <source>
        <dbReference type="EMBL" id="KAA1252723.1"/>
    </source>
</evidence>
<organism evidence="1 2">
    <name type="scientific">Vibrio cholerae</name>
    <dbReference type="NCBI Taxonomy" id="666"/>
    <lineage>
        <taxon>Bacteria</taxon>
        <taxon>Pseudomonadati</taxon>
        <taxon>Pseudomonadota</taxon>
        <taxon>Gammaproteobacteria</taxon>
        <taxon>Vibrionales</taxon>
        <taxon>Vibrionaceae</taxon>
        <taxon>Vibrio</taxon>
    </lineage>
</organism>
<dbReference type="EMBL" id="VUAA01000042">
    <property type="protein sequence ID" value="KAA1252723.1"/>
    <property type="molecule type" value="Genomic_DNA"/>
</dbReference>
<dbReference type="AlphaFoldDB" id="A0A5Q6PD28"/>
<protein>
    <submittedName>
        <fullName evidence="1">Uncharacterized protein</fullName>
    </submittedName>
</protein>